<reference evidence="1 2" key="1">
    <citation type="submission" date="2018-09" db="EMBL/GenBank/DDBJ databases">
        <authorList>
            <person name="Zhu H."/>
        </authorList>
    </citation>
    <scope>NUCLEOTIDE SEQUENCE [LARGE SCALE GENOMIC DNA]</scope>
    <source>
        <strain evidence="1 2">K2W22B-5</strain>
    </source>
</reference>
<dbReference type="EMBL" id="QYUL01000004">
    <property type="protein sequence ID" value="RJF78465.1"/>
    <property type="molecule type" value="Genomic_DNA"/>
</dbReference>
<evidence type="ECO:0000313" key="2">
    <source>
        <dbReference type="Proteomes" id="UP000283458"/>
    </source>
</evidence>
<dbReference type="Pfam" id="PF12599">
    <property type="entry name" value="DUF3768"/>
    <property type="match status" value="1"/>
</dbReference>
<comment type="caution">
    <text evidence="1">The sequence shown here is derived from an EMBL/GenBank/DDBJ whole genome shotgun (WGS) entry which is preliminary data.</text>
</comment>
<dbReference type="AlphaFoldDB" id="A0A418VQC8"/>
<protein>
    <submittedName>
        <fullName evidence="1">DUF3768 domain-containing protein</fullName>
    </submittedName>
</protein>
<evidence type="ECO:0000313" key="1">
    <source>
        <dbReference type="EMBL" id="RJF78465.1"/>
    </source>
</evidence>
<accession>A0A418VQC8</accession>
<dbReference type="InterPro" id="IPR022243">
    <property type="entry name" value="DUF3768"/>
</dbReference>
<dbReference type="RefSeq" id="WP_119833259.1">
    <property type="nucleotide sequence ID" value="NZ_QYUL01000004.1"/>
</dbReference>
<dbReference type="Proteomes" id="UP000283458">
    <property type="component" value="Unassembled WGS sequence"/>
</dbReference>
<name>A0A418VQC8_9PROT</name>
<sequence>MSNQTIAALNDQLRALIPLVPKTLGACTVTQGVLALSATTIAQVYTRVRTFSEFTEDNDPYGEHDFGSFEIDDQKFFWKIDYYDLNLEFASEDPSDPDKTIRVLTIMLAEEY</sequence>
<dbReference type="OrthoDB" id="1495368at2"/>
<proteinExistence type="predicted"/>
<keyword evidence="2" id="KW-1185">Reference proteome</keyword>
<gene>
    <name evidence="1" type="ORF">D3877_23595</name>
</gene>
<organism evidence="1 2">
    <name type="scientific">Azospirillum cavernae</name>
    <dbReference type="NCBI Taxonomy" id="2320860"/>
    <lineage>
        <taxon>Bacteria</taxon>
        <taxon>Pseudomonadati</taxon>
        <taxon>Pseudomonadota</taxon>
        <taxon>Alphaproteobacteria</taxon>
        <taxon>Rhodospirillales</taxon>
        <taxon>Azospirillaceae</taxon>
        <taxon>Azospirillum</taxon>
    </lineage>
</organism>